<dbReference type="Pfam" id="PF01292">
    <property type="entry name" value="Ni_hydr_CYTB"/>
    <property type="match status" value="1"/>
</dbReference>
<dbReference type="InterPro" id="IPR016174">
    <property type="entry name" value="Di-haem_cyt_TM"/>
</dbReference>
<feature type="transmembrane region" description="Helical" evidence="12">
    <location>
        <begin position="17"/>
        <end position="40"/>
    </location>
</feature>
<dbReference type="InterPro" id="IPR011577">
    <property type="entry name" value="Cyt_b561_bac/Ni-Hgenase"/>
</dbReference>
<dbReference type="PANTHER" id="PTHR30485:SF0">
    <property type="entry name" value="NI_FE-HYDROGENASE 1 B-TYPE CYTOCHROME SUBUNIT-RELATED"/>
    <property type="match status" value="1"/>
</dbReference>
<evidence type="ECO:0000256" key="8">
    <source>
        <dbReference type="ARBA" id="ARBA00022982"/>
    </source>
</evidence>
<dbReference type="PANTHER" id="PTHR30485">
    <property type="entry name" value="NI/FE-HYDROGENASE 1 B-TYPE CYTOCHROME SUBUNIT"/>
    <property type="match status" value="1"/>
</dbReference>
<evidence type="ECO:0000256" key="9">
    <source>
        <dbReference type="ARBA" id="ARBA00022989"/>
    </source>
</evidence>
<evidence type="ECO:0000256" key="4">
    <source>
        <dbReference type="ARBA" id="ARBA00022475"/>
    </source>
</evidence>
<comment type="subcellular location">
    <subcellularLocation>
        <location evidence="1">Cell membrane</location>
        <topology evidence="1">Multi-pass membrane protein</topology>
    </subcellularLocation>
</comment>
<dbReference type="AlphaFoldDB" id="A0A0M4D6G1"/>
<dbReference type="STRING" id="1603606.DSOUD_0079"/>
<accession>A0A0M4D6G1</accession>
<proteinExistence type="inferred from homology"/>
<keyword evidence="15" id="KW-1185">Reference proteome</keyword>
<evidence type="ECO:0000256" key="2">
    <source>
        <dbReference type="ARBA" id="ARBA00008622"/>
    </source>
</evidence>
<keyword evidence="8" id="KW-0249">Electron transport</keyword>
<evidence type="ECO:0000313" key="15">
    <source>
        <dbReference type="Proteomes" id="UP000057158"/>
    </source>
</evidence>
<keyword evidence="11 12" id="KW-0472">Membrane</keyword>
<evidence type="ECO:0000259" key="13">
    <source>
        <dbReference type="Pfam" id="PF01292"/>
    </source>
</evidence>
<evidence type="ECO:0000256" key="7">
    <source>
        <dbReference type="ARBA" id="ARBA00022723"/>
    </source>
</evidence>
<name>A0A0M4D6G1_9BACT</name>
<evidence type="ECO:0000256" key="11">
    <source>
        <dbReference type="ARBA" id="ARBA00023136"/>
    </source>
</evidence>
<feature type="transmembrane region" description="Helical" evidence="12">
    <location>
        <begin position="52"/>
        <end position="73"/>
    </location>
</feature>
<feature type="transmembrane region" description="Helical" evidence="12">
    <location>
        <begin position="173"/>
        <end position="192"/>
    </location>
</feature>
<dbReference type="SUPFAM" id="SSF81342">
    <property type="entry name" value="Transmembrane di-heme cytochromes"/>
    <property type="match status" value="1"/>
</dbReference>
<keyword evidence="4" id="KW-1003">Cell membrane</keyword>
<feature type="transmembrane region" description="Helical" evidence="12">
    <location>
        <begin position="121"/>
        <end position="142"/>
    </location>
</feature>
<dbReference type="RefSeq" id="WP_053549138.1">
    <property type="nucleotide sequence ID" value="NZ_CP010802.1"/>
</dbReference>
<dbReference type="EMBL" id="CP010802">
    <property type="protein sequence ID" value="ALC14880.1"/>
    <property type="molecule type" value="Genomic_DNA"/>
</dbReference>
<dbReference type="OrthoDB" id="197262at2"/>
<dbReference type="GO" id="GO:0005886">
    <property type="term" value="C:plasma membrane"/>
    <property type="evidence" value="ECO:0007669"/>
    <property type="project" value="UniProtKB-SubCell"/>
</dbReference>
<evidence type="ECO:0000256" key="3">
    <source>
        <dbReference type="ARBA" id="ARBA00022448"/>
    </source>
</evidence>
<sequence length="216" mass="24739">MLEIRYVWEWPVRITHWVNVLCVVILSLTGYYIGSPFIAGSDGAFVMGWVRFIHFVAAYALTVSLLARVYWMFAGNHHASWRAFIPWTTAQGRRNFVKMLRYYTFTGKKISYEVGHNPVAALAYAGIFFLFFLQIVSGFALYSQYNPGGTAAALFSPVFGLLGNQWLRLGHHGVMWLLIGFIINHIYSAWLMDIKERNGTISGIFSGYRYIEPRDL</sequence>
<evidence type="ECO:0000256" key="12">
    <source>
        <dbReference type="SAM" id="Phobius"/>
    </source>
</evidence>
<evidence type="ECO:0000256" key="10">
    <source>
        <dbReference type="ARBA" id="ARBA00023004"/>
    </source>
</evidence>
<organism evidence="14 15">
    <name type="scientific">Desulfuromonas soudanensis</name>
    <dbReference type="NCBI Taxonomy" id="1603606"/>
    <lineage>
        <taxon>Bacteria</taxon>
        <taxon>Pseudomonadati</taxon>
        <taxon>Thermodesulfobacteriota</taxon>
        <taxon>Desulfuromonadia</taxon>
        <taxon>Desulfuromonadales</taxon>
        <taxon>Desulfuromonadaceae</taxon>
        <taxon>Desulfuromonas</taxon>
    </lineage>
</organism>
<dbReference type="PRINTS" id="PR00161">
    <property type="entry name" value="NIHGNASECYTB"/>
</dbReference>
<feature type="domain" description="Cytochrome b561 bacterial/Ni-hydrogenase" evidence="13">
    <location>
        <begin position="7"/>
        <end position="207"/>
    </location>
</feature>
<keyword evidence="7" id="KW-0479">Metal-binding</keyword>
<dbReference type="GO" id="GO:0022904">
    <property type="term" value="P:respiratory electron transport chain"/>
    <property type="evidence" value="ECO:0007669"/>
    <property type="project" value="InterPro"/>
</dbReference>
<comment type="similarity">
    <text evidence="2">Belongs to the HupC/HyaC/HydC family.</text>
</comment>
<keyword evidence="3" id="KW-0813">Transport</keyword>
<dbReference type="Proteomes" id="UP000057158">
    <property type="component" value="Chromosome"/>
</dbReference>
<dbReference type="PATRIC" id="fig|1603606.3.peg.89"/>
<dbReference type="InterPro" id="IPR051542">
    <property type="entry name" value="Hydrogenase_cytochrome"/>
</dbReference>
<dbReference type="InterPro" id="IPR000516">
    <property type="entry name" value="Ni-dep_Hydgase_cyt-B"/>
</dbReference>
<dbReference type="GO" id="GO:0009055">
    <property type="term" value="F:electron transfer activity"/>
    <property type="evidence" value="ECO:0007669"/>
    <property type="project" value="InterPro"/>
</dbReference>
<dbReference type="KEGG" id="des:DSOUD_0079"/>
<keyword evidence="5" id="KW-0349">Heme</keyword>
<dbReference type="GO" id="GO:0005506">
    <property type="term" value="F:iron ion binding"/>
    <property type="evidence" value="ECO:0007669"/>
    <property type="project" value="InterPro"/>
</dbReference>
<evidence type="ECO:0000256" key="5">
    <source>
        <dbReference type="ARBA" id="ARBA00022617"/>
    </source>
</evidence>
<keyword evidence="6 12" id="KW-0812">Transmembrane</keyword>
<dbReference type="GO" id="GO:0020037">
    <property type="term" value="F:heme binding"/>
    <property type="evidence" value="ECO:0007669"/>
    <property type="project" value="TreeGrafter"/>
</dbReference>
<dbReference type="PROSITE" id="PS00882">
    <property type="entry name" value="NI_HGENASE_CYTB_1"/>
    <property type="match status" value="1"/>
</dbReference>
<keyword evidence="10" id="KW-0408">Iron</keyword>
<gene>
    <name evidence="14" type="primary">hyaB</name>
    <name evidence="14" type="ORF">DSOUD_0079</name>
</gene>
<keyword evidence="9 12" id="KW-1133">Transmembrane helix</keyword>
<dbReference type="NCBIfam" id="TIGR02125">
    <property type="entry name" value="CytB-hydogenase"/>
    <property type="match status" value="1"/>
</dbReference>
<evidence type="ECO:0000256" key="1">
    <source>
        <dbReference type="ARBA" id="ARBA00004651"/>
    </source>
</evidence>
<evidence type="ECO:0000313" key="14">
    <source>
        <dbReference type="EMBL" id="ALC14880.1"/>
    </source>
</evidence>
<reference evidence="14 15" key="1">
    <citation type="submission" date="2015-07" db="EMBL/GenBank/DDBJ databases">
        <title>Isolation and Genomic Characterization of a Novel Halophilic Metal-Reducing Deltaproteobacterium from the Deep Subsurface.</title>
        <authorList>
            <person name="Badalamenti J.P."/>
            <person name="Summers Z.M."/>
            <person name="Gralnick J.A."/>
            <person name="Bond D.R."/>
        </authorList>
    </citation>
    <scope>NUCLEOTIDE SEQUENCE [LARGE SCALE GENOMIC DNA]</scope>
    <source>
        <strain evidence="14 15">WTL</strain>
    </source>
</reference>
<evidence type="ECO:0000256" key="6">
    <source>
        <dbReference type="ARBA" id="ARBA00022692"/>
    </source>
</evidence>
<dbReference type="Gene3D" id="1.20.950.20">
    <property type="entry name" value="Transmembrane di-heme cytochromes, Chain C"/>
    <property type="match status" value="1"/>
</dbReference>
<protein>
    <submittedName>
        <fullName evidence="14">Periplasmically oriented, membrane-bound [NiFe]-hydrogenase b-type cytochrome subunit</fullName>
    </submittedName>
</protein>